<dbReference type="Proteomes" id="UP000199659">
    <property type="component" value="Unassembled WGS sequence"/>
</dbReference>
<dbReference type="AlphaFoldDB" id="A0A1I6JAL3"/>
<feature type="signal peptide" evidence="1">
    <location>
        <begin position="1"/>
        <end position="22"/>
    </location>
</feature>
<dbReference type="OrthoDB" id="581131at2"/>
<dbReference type="RefSeq" id="WP_092560078.1">
    <property type="nucleotide sequence ID" value="NZ_FOYZ01000005.1"/>
</dbReference>
<evidence type="ECO:0000256" key="1">
    <source>
        <dbReference type="SAM" id="SignalP"/>
    </source>
</evidence>
<proteinExistence type="predicted"/>
<gene>
    <name evidence="2" type="ORF">SAMN05661086_01508</name>
</gene>
<reference evidence="2 3" key="1">
    <citation type="submission" date="2016-10" db="EMBL/GenBank/DDBJ databases">
        <authorList>
            <person name="de Groot N.N."/>
        </authorList>
    </citation>
    <scope>NUCLEOTIDE SEQUENCE [LARGE SCALE GENOMIC DNA]</scope>
    <source>
        <strain evidence="2 3">743A</strain>
    </source>
</reference>
<accession>A0A1I6JAL3</accession>
<dbReference type="InterPro" id="IPR015943">
    <property type="entry name" value="WD40/YVTN_repeat-like_dom_sf"/>
</dbReference>
<keyword evidence="3" id="KW-1185">Reference proteome</keyword>
<dbReference type="SUPFAM" id="SSF50998">
    <property type="entry name" value="Quinoprotein alcohol dehydrogenase-like"/>
    <property type="match status" value="1"/>
</dbReference>
<evidence type="ECO:0008006" key="4">
    <source>
        <dbReference type="Google" id="ProtNLM"/>
    </source>
</evidence>
<organism evidence="2 3">
    <name type="scientific">Anaeromicropila populeti</name>
    <dbReference type="NCBI Taxonomy" id="37658"/>
    <lineage>
        <taxon>Bacteria</taxon>
        <taxon>Bacillati</taxon>
        <taxon>Bacillota</taxon>
        <taxon>Clostridia</taxon>
        <taxon>Lachnospirales</taxon>
        <taxon>Lachnospiraceae</taxon>
        <taxon>Anaeromicropila</taxon>
    </lineage>
</organism>
<dbReference type="InterPro" id="IPR011047">
    <property type="entry name" value="Quinoprotein_ADH-like_sf"/>
</dbReference>
<keyword evidence="1" id="KW-0732">Signal</keyword>
<protein>
    <recommendedName>
        <fullName evidence="4">PQQ-like domain-containing protein</fullName>
    </recommendedName>
</protein>
<feature type="chain" id="PRO_5038982578" description="PQQ-like domain-containing protein" evidence="1">
    <location>
        <begin position="23"/>
        <end position="296"/>
    </location>
</feature>
<name>A0A1I6JAL3_9FIRM</name>
<dbReference type="EMBL" id="FOYZ01000005">
    <property type="protein sequence ID" value="SFR75976.1"/>
    <property type="molecule type" value="Genomic_DNA"/>
</dbReference>
<evidence type="ECO:0000313" key="2">
    <source>
        <dbReference type="EMBL" id="SFR75976.1"/>
    </source>
</evidence>
<evidence type="ECO:0000313" key="3">
    <source>
        <dbReference type="Proteomes" id="UP000199659"/>
    </source>
</evidence>
<dbReference type="Gene3D" id="2.130.10.10">
    <property type="entry name" value="YVTN repeat-like/Quinoprotein amine dehydrogenase"/>
    <property type="match status" value="1"/>
</dbReference>
<dbReference type="STRING" id="37658.SAMN05661086_01508"/>
<sequence length="296" mass="33962">MKKRVLIFLTILCMLTIMGSKYQDMGVIEAYSEGNKTVAMDKPPFRYYLSGKAVTKKTSALNLKVKSSKANNITDDEEWFTKNKLTMNTYEVPNPYADTLGNVPDGIDTYWNDLMITAAFYDSSYIYCTYGSNFIEGYVLNVYDAKTLEIMYSLDFSEYRYAPDYIKGDYDYVQQKINWAAIKNNILYVSHSHSTYAKSSMNKNAYITAIDLSDRSILWRTKALVCNSYNFVIVNNVILCGYGFTAEPDYLYQLNISNGKVLKKTKVKSAISYIVKKGSAVYVRTYNTDYKFKIVK</sequence>